<dbReference type="Pfam" id="PF00075">
    <property type="entry name" value="RNase_H"/>
    <property type="match status" value="1"/>
</dbReference>
<dbReference type="PROSITE" id="PS50879">
    <property type="entry name" value="RNASE_H_1"/>
    <property type="match status" value="1"/>
</dbReference>
<feature type="compositionally biased region" description="Acidic residues" evidence="1">
    <location>
        <begin position="384"/>
        <end position="395"/>
    </location>
</feature>
<feature type="compositionally biased region" description="Low complexity" evidence="1">
    <location>
        <begin position="359"/>
        <end position="383"/>
    </location>
</feature>
<dbReference type="EMBL" id="NAJL01000067">
    <property type="protein sequence ID" value="TKA22748.1"/>
    <property type="molecule type" value="Genomic_DNA"/>
</dbReference>
<dbReference type="Gene3D" id="3.30.420.10">
    <property type="entry name" value="Ribonuclease H-like superfamily/Ribonuclease H"/>
    <property type="match status" value="1"/>
</dbReference>
<feature type="region of interest" description="Disordered" evidence="1">
    <location>
        <begin position="289"/>
        <end position="315"/>
    </location>
</feature>
<dbReference type="OrthoDB" id="3797754at2759"/>
<gene>
    <name evidence="3" type="ORF">B0A50_08407</name>
</gene>
<feature type="domain" description="RNase H type-1" evidence="2">
    <location>
        <begin position="76"/>
        <end position="250"/>
    </location>
</feature>
<organism evidence="3 4">
    <name type="scientific">Salinomyces thailandicus</name>
    <dbReference type="NCBI Taxonomy" id="706561"/>
    <lineage>
        <taxon>Eukaryota</taxon>
        <taxon>Fungi</taxon>
        <taxon>Dikarya</taxon>
        <taxon>Ascomycota</taxon>
        <taxon>Pezizomycotina</taxon>
        <taxon>Dothideomycetes</taxon>
        <taxon>Dothideomycetidae</taxon>
        <taxon>Mycosphaerellales</taxon>
        <taxon>Teratosphaeriaceae</taxon>
        <taxon>Salinomyces</taxon>
    </lineage>
</organism>
<dbReference type="AlphaFoldDB" id="A0A4U0TLD4"/>
<accession>A0A4U0TLD4</accession>
<dbReference type="SUPFAM" id="SSF53098">
    <property type="entry name" value="Ribonuclease H-like"/>
    <property type="match status" value="1"/>
</dbReference>
<comment type="caution">
    <text evidence="3">The sequence shown here is derived from an EMBL/GenBank/DDBJ whole genome shotgun (WGS) entry which is preliminary data.</text>
</comment>
<sequence>MADFSFPSAAEAAAAVDAAASTITTTTLDPPTAITTTTIPSRLPPNRKIYEDKFLVFSPASLGPSLEDFDVYDVSFEGALVVGVDGSFVESPEWRGTPNPGRGGAGVALRVDLPGDWANIWVLVSIAIGRTESSDMAELVAIEHAVEILMANHCLLGSKQRLIIQSDSAVALTVLGDVSGWSRVCYQLRSISRSRFAPGTPREVELATRVLENIALLTLQGVEVVLMWVPGHSGVPCQEAADRLAGKGRREWERGVLTEGGESLTLGHFDGGRLVLESQEEWCERVEWEDWEGEEEMGWEDWEGGEGEEVGEDGEDEEAWAWGFAESEEGGEDGEMEVGEGGEDAEMEDVATEEGVVASSSSSSSTSSDSSSSDSSSSDSSSSSEDDDDEDEEMGEAGVGKEEEELEEGEIRE</sequence>
<dbReference type="InterPro" id="IPR012337">
    <property type="entry name" value="RNaseH-like_sf"/>
</dbReference>
<feature type="compositionally biased region" description="Acidic residues" evidence="1">
    <location>
        <begin position="402"/>
        <end position="413"/>
    </location>
</feature>
<dbReference type="GO" id="GO:0003676">
    <property type="term" value="F:nucleic acid binding"/>
    <property type="evidence" value="ECO:0007669"/>
    <property type="project" value="InterPro"/>
</dbReference>
<reference evidence="3 4" key="1">
    <citation type="submission" date="2017-03" db="EMBL/GenBank/DDBJ databases">
        <title>Genomes of endolithic fungi from Antarctica.</title>
        <authorList>
            <person name="Coleine C."/>
            <person name="Masonjones S."/>
            <person name="Stajich J.E."/>
        </authorList>
    </citation>
    <scope>NUCLEOTIDE SEQUENCE [LARGE SCALE GENOMIC DNA]</scope>
    <source>
        <strain evidence="3 4">CCFEE 6315</strain>
    </source>
</reference>
<dbReference type="InterPro" id="IPR002156">
    <property type="entry name" value="RNaseH_domain"/>
</dbReference>
<dbReference type="CDD" id="cd09276">
    <property type="entry name" value="Rnase_HI_RT_non_LTR"/>
    <property type="match status" value="1"/>
</dbReference>
<proteinExistence type="predicted"/>
<feature type="compositionally biased region" description="Acidic residues" evidence="1">
    <location>
        <begin position="327"/>
        <end position="352"/>
    </location>
</feature>
<evidence type="ECO:0000259" key="2">
    <source>
        <dbReference type="PROSITE" id="PS50879"/>
    </source>
</evidence>
<dbReference type="Proteomes" id="UP000308549">
    <property type="component" value="Unassembled WGS sequence"/>
</dbReference>
<dbReference type="InterPro" id="IPR036397">
    <property type="entry name" value="RNaseH_sf"/>
</dbReference>
<protein>
    <recommendedName>
        <fullName evidence="2">RNase H type-1 domain-containing protein</fullName>
    </recommendedName>
</protein>
<evidence type="ECO:0000313" key="4">
    <source>
        <dbReference type="Proteomes" id="UP000308549"/>
    </source>
</evidence>
<feature type="region of interest" description="Disordered" evidence="1">
    <location>
        <begin position="327"/>
        <end position="413"/>
    </location>
</feature>
<evidence type="ECO:0000313" key="3">
    <source>
        <dbReference type="EMBL" id="TKA22748.1"/>
    </source>
</evidence>
<evidence type="ECO:0000256" key="1">
    <source>
        <dbReference type="SAM" id="MobiDB-lite"/>
    </source>
</evidence>
<name>A0A4U0TLD4_9PEZI</name>
<keyword evidence="4" id="KW-1185">Reference proteome</keyword>
<dbReference type="GO" id="GO:0004523">
    <property type="term" value="F:RNA-DNA hybrid ribonuclease activity"/>
    <property type="evidence" value="ECO:0007669"/>
    <property type="project" value="InterPro"/>
</dbReference>